<dbReference type="PANTHER" id="PTHR10302:SF27">
    <property type="entry name" value="SINGLE-STRANDED DNA-BINDING PROTEIN"/>
    <property type="match status" value="1"/>
</dbReference>
<dbReference type="NCBIfam" id="TIGR00621">
    <property type="entry name" value="ssb"/>
    <property type="match status" value="1"/>
</dbReference>
<dbReference type="EMBL" id="PFBV01000003">
    <property type="protein sequence ID" value="PIT88591.1"/>
    <property type="molecule type" value="Genomic_DNA"/>
</dbReference>
<dbReference type="InterPro" id="IPR012340">
    <property type="entry name" value="NA-bd_OB-fold"/>
</dbReference>
<gene>
    <name evidence="5" type="ORF">COU29_02325</name>
</gene>
<reference evidence="6" key="1">
    <citation type="submission" date="2017-09" db="EMBL/GenBank/DDBJ databases">
        <title>Depth-based differentiation of microbial function through sediment-hosted aquifers and enrichment of novel symbionts in the deep terrestrial subsurface.</title>
        <authorList>
            <person name="Probst A.J."/>
            <person name="Ladd B."/>
            <person name="Jarett J.K."/>
            <person name="Geller-Mcgrath D.E."/>
            <person name="Sieber C.M.K."/>
            <person name="Emerson J.B."/>
            <person name="Anantharaman K."/>
            <person name="Thomas B.C."/>
            <person name="Malmstrom R."/>
            <person name="Stieglmeier M."/>
            <person name="Klingl A."/>
            <person name="Woyke T."/>
            <person name="Ryan C.M."/>
            <person name="Banfield J.F."/>
        </authorList>
    </citation>
    <scope>NUCLEOTIDE SEQUENCE [LARGE SCALE GENOMIC DNA]</scope>
</reference>
<evidence type="ECO:0000256" key="1">
    <source>
        <dbReference type="ARBA" id="ARBA00023125"/>
    </source>
</evidence>
<dbReference type="GO" id="GO:0009295">
    <property type="term" value="C:nucleoid"/>
    <property type="evidence" value="ECO:0007669"/>
    <property type="project" value="TreeGrafter"/>
</dbReference>
<dbReference type="Gene3D" id="2.40.50.140">
    <property type="entry name" value="Nucleic acid-binding proteins"/>
    <property type="match status" value="1"/>
</dbReference>
<evidence type="ECO:0000313" key="6">
    <source>
        <dbReference type="Proteomes" id="UP000231426"/>
    </source>
</evidence>
<evidence type="ECO:0000256" key="2">
    <source>
        <dbReference type="HAMAP-Rule" id="MF_00984"/>
    </source>
</evidence>
<dbReference type="Pfam" id="PF00436">
    <property type="entry name" value="SSB"/>
    <property type="match status" value="1"/>
</dbReference>
<dbReference type="GO" id="GO:0003697">
    <property type="term" value="F:single-stranded DNA binding"/>
    <property type="evidence" value="ECO:0007669"/>
    <property type="project" value="UniProtKB-UniRule"/>
</dbReference>
<dbReference type="CDD" id="cd04496">
    <property type="entry name" value="SSB_OBF"/>
    <property type="match status" value="1"/>
</dbReference>
<keyword evidence="1 2" id="KW-0238">DNA-binding</keyword>
<accession>A0A2M6W730</accession>
<name>A0A2M6W730_9BACT</name>
<organism evidence="5 6">
    <name type="scientific">Candidatus Magasanikbacteria bacterium CG10_big_fil_rev_8_21_14_0_10_36_32</name>
    <dbReference type="NCBI Taxonomy" id="1974646"/>
    <lineage>
        <taxon>Bacteria</taxon>
        <taxon>Candidatus Magasanikiibacteriota</taxon>
    </lineage>
</organism>
<dbReference type="GO" id="GO:0006260">
    <property type="term" value="P:DNA replication"/>
    <property type="evidence" value="ECO:0007669"/>
    <property type="project" value="InterPro"/>
</dbReference>
<comment type="caution">
    <text evidence="2">Lacks conserved residue(s) required for the propagation of feature annotation.</text>
</comment>
<evidence type="ECO:0000256" key="4">
    <source>
        <dbReference type="SAM" id="MobiDB-lite"/>
    </source>
</evidence>
<dbReference type="HAMAP" id="MF_00984">
    <property type="entry name" value="SSB"/>
    <property type="match status" value="1"/>
</dbReference>
<feature type="compositionally biased region" description="Polar residues" evidence="4">
    <location>
        <begin position="117"/>
        <end position="133"/>
    </location>
</feature>
<proteinExistence type="inferred from homology"/>
<dbReference type="Proteomes" id="UP000231426">
    <property type="component" value="Unassembled WGS sequence"/>
</dbReference>
<sequence>MDLNRITIIGNMTRDPEVRTTPNGKSVASFSVATNRYWTDQNGQKQKETEFHNVVLWTKLADVAGQYLHKGNKIYIEGRLRTREWTAQDGTKRTRTEIIGENMIMLGGRPSGAVGSTVDSNGQIQSATTSESGPQEVIEEEIKVEDIPF</sequence>
<dbReference type="InterPro" id="IPR000424">
    <property type="entry name" value="Primosome_PriB/ssb"/>
</dbReference>
<protein>
    <recommendedName>
        <fullName evidence="2 3">Single-stranded DNA-binding protein</fullName>
        <shortName evidence="2">SSB</shortName>
    </recommendedName>
</protein>
<dbReference type="InterPro" id="IPR011344">
    <property type="entry name" value="ssDNA-bd"/>
</dbReference>
<feature type="region of interest" description="Disordered" evidence="4">
    <location>
        <begin position="113"/>
        <end position="135"/>
    </location>
</feature>
<dbReference type="AlphaFoldDB" id="A0A2M6W730"/>
<evidence type="ECO:0000256" key="3">
    <source>
        <dbReference type="RuleBase" id="RU000524"/>
    </source>
</evidence>
<dbReference type="PANTHER" id="PTHR10302">
    <property type="entry name" value="SINGLE-STRANDED DNA-BINDING PROTEIN"/>
    <property type="match status" value="1"/>
</dbReference>
<comment type="caution">
    <text evidence="5">The sequence shown here is derived from an EMBL/GenBank/DDBJ whole genome shotgun (WGS) entry which is preliminary data.</text>
</comment>
<dbReference type="PROSITE" id="PS50935">
    <property type="entry name" value="SSB"/>
    <property type="match status" value="1"/>
</dbReference>
<evidence type="ECO:0000313" key="5">
    <source>
        <dbReference type="EMBL" id="PIT88591.1"/>
    </source>
</evidence>
<comment type="subunit">
    <text evidence="2">Homotetramer.</text>
</comment>
<dbReference type="SUPFAM" id="SSF50249">
    <property type="entry name" value="Nucleic acid-binding proteins"/>
    <property type="match status" value="1"/>
</dbReference>